<dbReference type="GO" id="GO:0015689">
    <property type="term" value="P:molybdate ion transport"/>
    <property type="evidence" value="ECO:0007669"/>
    <property type="project" value="InterPro"/>
</dbReference>
<dbReference type="NCBIfam" id="TIGR01256">
    <property type="entry name" value="modA"/>
    <property type="match status" value="1"/>
</dbReference>
<name>A0AAX2ABL1_9BACT</name>
<evidence type="ECO:0000256" key="2">
    <source>
        <dbReference type="ARBA" id="ARBA00022723"/>
    </source>
</evidence>
<dbReference type="PIRSF" id="PIRSF004846">
    <property type="entry name" value="ModA"/>
    <property type="match status" value="1"/>
</dbReference>
<dbReference type="PANTHER" id="PTHR30632:SF14">
    <property type="entry name" value="TUNGSTATE_MOLYBDATE_CHROMATE-BINDING PROTEIN MODA"/>
    <property type="match status" value="1"/>
</dbReference>
<feature type="binding site" evidence="4">
    <location>
        <position position="55"/>
    </location>
    <ligand>
        <name>molybdate</name>
        <dbReference type="ChEBI" id="CHEBI:36264"/>
    </ligand>
</feature>
<dbReference type="InterPro" id="IPR050682">
    <property type="entry name" value="ModA/WtpA"/>
</dbReference>
<dbReference type="EMBL" id="PDKM01000003">
    <property type="protein sequence ID" value="RXK10121.1"/>
    <property type="molecule type" value="Genomic_DNA"/>
</dbReference>
<protein>
    <submittedName>
        <fullName evidence="7">Molybdate ABC transporter substrate-binding protein</fullName>
    </submittedName>
    <submittedName>
        <fullName evidence="6">Molybdenum ABC transporter ModABC, periplasmic molybdate-binding protein</fullName>
    </submittedName>
</protein>
<feature type="chain" id="PRO_5044718528" evidence="5">
    <location>
        <begin position="26"/>
        <end position="248"/>
    </location>
</feature>
<reference evidence="7 9" key="1">
    <citation type="submission" date="2017-10" db="EMBL/GenBank/DDBJ databases">
        <title>Genomics of the genus Arcobacter.</title>
        <authorList>
            <person name="Perez-Cataluna A."/>
            <person name="Figueras M.J."/>
        </authorList>
    </citation>
    <scope>NUCLEOTIDE SEQUENCE [LARGE SCALE GENOMIC DNA]</scope>
    <source>
        <strain evidence="7 9">CECT 7835</strain>
    </source>
</reference>
<keyword evidence="4" id="KW-0500">Molybdenum</keyword>
<dbReference type="AlphaFoldDB" id="A0AAX2ABL1"/>
<dbReference type="CDD" id="cd13539">
    <property type="entry name" value="PBP2_AvModA"/>
    <property type="match status" value="1"/>
</dbReference>
<dbReference type="PANTHER" id="PTHR30632">
    <property type="entry name" value="MOLYBDATE-BINDING PERIPLASMIC PROTEIN"/>
    <property type="match status" value="1"/>
</dbReference>
<reference evidence="6 8" key="2">
    <citation type="submission" date="2018-07" db="EMBL/GenBank/DDBJ databases">
        <title>Complete genome of the Arcobacter bivalviorum type strain LMG 26154.</title>
        <authorList>
            <person name="Miller W.G."/>
            <person name="Yee E."/>
            <person name="Bono J.L."/>
        </authorList>
    </citation>
    <scope>NUCLEOTIDE SEQUENCE [LARGE SCALE GENOMIC DNA]</scope>
    <source>
        <strain evidence="6 8">LMG 26154</strain>
    </source>
</reference>
<evidence type="ECO:0000313" key="8">
    <source>
        <dbReference type="Proteomes" id="UP000253850"/>
    </source>
</evidence>
<dbReference type="Gene3D" id="3.40.190.10">
    <property type="entry name" value="Periplasmic binding protein-like II"/>
    <property type="match status" value="2"/>
</dbReference>
<dbReference type="Pfam" id="PF13531">
    <property type="entry name" value="SBP_bac_11"/>
    <property type="match status" value="1"/>
</dbReference>
<evidence type="ECO:0000256" key="3">
    <source>
        <dbReference type="ARBA" id="ARBA00022729"/>
    </source>
</evidence>
<accession>A0AAX2ABL1</accession>
<evidence type="ECO:0000313" key="9">
    <source>
        <dbReference type="Proteomes" id="UP000289193"/>
    </source>
</evidence>
<organism evidence="7 9">
    <name type="scientific">Halarcobacter bivalviorum</name>
    <dbReference type="NCBI Taxonomy" id="663364"/>
    <lineage>
        <taxon>Bacteria</taxon>
        <taxon>Pseudomonadati</taxon>
        <taxon>Campylobacterota</taxon>
        <taxon>Epsilonproteobacteria</taxon>
        <taxon>Campylobacterales</taxon>
        <taxon>Arcobacteraceae</taxon>
        <taxon>Halarcobacter</taxon>
    </lineage>
</organism>
<evidence type="ECO:0000313" key="7">
    <source>
        <dbReference type="EMBL" id="RXK10121.1"/>
    </source>
</evidence>
<dbReference type="Proteomes" id="UP000253850">
    <property type="component" value="Chromosome"/>
</dbReference>
<gene>
    <name evidence="7" type="primary">modA</name>
    <name evidence="6" type="ORF">ABIV_2299</name>
    <name evidence="7" type="ORF">CRV05_07005</name>
</gene>
<sequence>MRKLLFLMFVLASSLVASTINIAVAANVSYAIEDLIKEFNKQNPDTKVLVTLGSSGKLTAQIKNGAPYQLFMAANMKYPITLDNDGLSLTKPLIYAQGSLAILSSKEQDFSKGINIVSEKNIEKIAIANPKTAPYGKAAVEALKNAKLYEDIEKKFVYAESISQTVSYAITAAELGFIAKSSLYSDKMKKYKEGINWTDVDPKLYTPINQGIIILKKAEGNKEVKAFYDFILSEKAKEIFKQFGYLVP</sequence>
<dbReference type="GO" id="GO:0030973">
    <property type="term" value="F:molybdate ion binding"/>
    <property type="evidence" value="ECO:0007669"/>
    <property type="project" value="InterPro"/>
</dbReference>
<dbReference type="SUPFAM" id="SSF53850">
    <property type="entry name" value="Periplasmic binding protein-like II"/>
    <property type="match status" value="1"/>
</dbReference>
<dbReference type="InterPro" id="IPR044084">
    <property type="entry name" value="AvModA-like_subst-bd"/>
</dbReference>
<dbReference type="RefSeq" id="WP_114840061.1">
    <property type="nucleotide sequence ID" value="NZ_CP031217.1"/>
</dbReference>
<comment type="similarity">
    <text evidence="1">Belongs to the bacterial solute-binding protein ModA family.</text>
</comment>
<evidence type="ECO:0000256" key="5">
    <source>
        <dbReference type="SAM" id="SignalP"/>
    </source>
</evidence>
<evidence type="ECO:0000256" key="4">
    <source>
        <dbReference type="PIRSR" id="PIRSR004846-1"/>
    </source>
</evidence>
<dbReference type="InterPro" id="IPR005950">
    <property type="entry name" value="ModA"/>
</dbReference>
<evidence type="ECO:0000256" key="1">
    <source>
        <dbReference type="ARBA" id="ARBA00009175"/>
    </source>
</evidence>
<feature type="signal peptide" evidence="5">
    <location>
        <begin position="1"/>
        <end position="25"/>
    </location>
</feature>
<keyword evidence="3 5" id="KW-0732">Signal</keyword>
<dbReference type="EMBL" id="CP031217">
    <property type="protein sequence ID" value="AXH13273.1"/>
    <property type="molecule type" value="Genomic_DNA"/>
</dbReference>
<dbReference type="Proteomes" id="UP000289193">
    <property type="component" value="Unassembled WGS sequence"/>
</dbReference>
<evidence type="ECO:0000313" key="6">
    <source>
        <dbReference type="EMBL" id="AXH13273.1"/>
    </source>
</evidence>
<proteinExistence type="inferred from homology"/>
<dbReference type="KEGG" id="hbv:ABIV_2299"/>
<keyword evidence="9" id="KW-1185">Reference proteome</keyword>
<dbReference type="GO" id="GO:0046872">
    <property type="term" value="F:metal ion binding"/>
    <property type="evidence" value="ECO:0007669"/>
    <property type="project" value="UniProtKB-KW"/>
</dbReference>
<feature type="binding site" evidence="4">
    <location>
        <position position="162"/>
    </location>
    <ligand>
        <name>molybdate</name>
        <dbReference type="ChEBI" id="CHEBI:36264"/>
    </ligand>
</feature>
<keyword evidence="2 4" id="KW-0479">Metal-binding</keyword>